<evidence type="ECO:0000256" key="10">
    <source>
        <dbReference type="PROSITE-ProRule" id="PRU01207"/>
    </source>
</evidence>
<feature type="region of interest" description="Disordered" evidence="12">
    <location>
        <begin position="178"/>
        <end position="208"/>
    </location>
</feature>
<dbReference type="PROSITE" id="PS50011">
    <property type="entry name" value="PROTEIN_KINASE_DOM"/>
    <property type="match status" value="1"/>
</dbReference>
<feature type="compositionally biased region" description="Basic and acidic residues" evidence="12">
    <location>
        <begin position="183"/>
        <end position="193"/>
    </location>
</feature>
<evidence type="ECO:0000256" key="9">
    <source>
        <dbReference type="ARBA" id="ARBA00048679"/>
    </source>
</evidence>
<evidence type="ECO:0000313" key="15">
    <source>
        <dbReference type="EMBL" id="CAH2310684.1"/>
    </source>
</evidence>
<dbReference type="Gene3D" id="3.30.200.20">
    <property type="entry name" value="Phosphorylase Kinase, domain 1"/>
    <property type="match status" value="1"/>
</dbReference>
<proteinExistence type="predicted"/>
<gene>
    <name evidence="15" type="ORF">PECUL_23A000825</name>
</gene>
<dbReference type="PROSITE" id="PS51860">
    <property type="entry name" value="REM_1"/>
    <property type="match status" value="2"/>
</dbReference>
<dbReference type="EMBL" id="OW240919">
    <property type="protein sequence ID" value="CAH2310684.1"/>
    <property type="molecule type" value="Genomic_DNA"/>
</dbReference>
<keyword evidence="2" id="KW-0723">Serine/threonine-protein kinase</keyword>
<evidence type="ECO:0000256" key="6">
    <source>
        <dbReference type="ARBA" id="ARBA00022777"/>
    </source>
</evidence>
<dbReference type="EC" id="2.7.11.1" evidence="1"/>
<dbReference type="AlphaFoldDB" id="A0AAD1SSA0"/>
<evidence type="ECO:0000256" key="12">
    <source>
        <dbReference type="SAM" id="MobiDB-lite"/>
    </source>
</evidence>
<dbReference type="PROSITE" id="PS00107">
    <property type="entry name" value="PROTEIN_KINASE_ATP"/>
    <property type="match status" value="1"/>
</dbReference>
<keyword evidence="3" id="KW-0808">Transferase</keyword>
<dbReference type="Proteomes" id="UP001295444">
    <property type="component" value="Chromosome 08"/>
</dbReference>
<dbReference type="InterPro" id="IPR036274">
    <property type="entry name" value="HR1_rpt_sf"/>
</dbReference>
<keyword evidence="10" id="KW-0175">Coiled coil</keyword>
<dbReference type="FunFam" id="3.30.200.20:FF:000474">
    <property type="entry name" value="Serine/threonine-protein kinase N2-like"/>
    <property type="match status" value="1"/>
</dbReference>
<reference evidence="15" key="1">
    <citation type="submission" date="2022-03" db="EMBL/GenBank/DDBJ databases">
        <authorList>
            <person name="Alioto T."/>
            <person name="Alioto T."/>
            <person name="Gomez Garrido J."/>
        </authorList>
    </citation>
    <scope>NUCLEOTIDE SEQUENCE</scope>
</reference>
<organism evidence="15 16">
    <name type="scientific">Pelobates cultripes</name>
    <name type="common">Western spadefoot toad</name>
    <dbReference type="NCBI Taxonomy" id="61616"/>
    <lineage>
        <taxon>Eukaryota</taxon>
        <taxon>Metazoa</taxon>
        <taxon>Chordata</taxon>
        <taxon>Craniata</taxon>
        <taxon>Vertebrata</taxon>
        <taxon>Euteleostomi</taxon>
        <taxon>Amphibia</taxon>
        <taxon>Batrachia</taxon>
        <taxon>Anura</taxon>
        <taxon>Pelobatoidea</taxon>
        <taxon>Pelobatidae</taxon>
        <taxon>Pelobates</taxon>
    </lineage>
</organism>
<feature type="compositionally biased region" description="Low complexity" evidence="12">
    <location>
        <begin position="105"/>
        <end position="132"/>
    </location>
</feature>
<keyword evidence="4" id="KW-0677">Repeat</keyword>
<dbReference type="CDD" id="cd11622">
    <property type="entry name" value="HR1_PKN_1"/>
    <property type="match status" value="1"/>
</dbReference>
<feature type="domain" description="REM-1" evidence="14">
    <location>
        <begin position="318"/>
        <end position="400"/>
    </location>
</feature>
<comment type="catalytic activity">
    <reaction evidence="8">
        <text>L-threonyl-[protein] + ATP = O-phospho-L-threonyl-[protein] + ADP + H(+)</text>
        <dbReference type="Rhea" id="RHEA:46608"/>
        <dbReference type="Rhea" id="RHEA-COMP:11060"/>
        <dbReference type="Rhea" id="RHEA-COMP:11605"/>
        <dbReference type="ChEBI" id="CHEBI:15378"/>
        <dbReference type="ChEBI" id="CHEBI:30013"/>
        <dbReference type="ChEBI" id="CHEBI:30616"/>
        <dbReference type="ChEBI" id="CHEBI:61977"/>
        <dbReference type="ChEBI" id="CHEBI:456216"/>
        <dbReference type="EC" id="2.7.11.1"/>
    </reaction>
</comment>
<dbReference type="Pfam" id="PF00069">
    <property type="entry name" value="Pkinase"/>
    <property type="match status" value="1"/>
</dbReference>
<feature type="domain" description="Protein kinase" evidence="13">
    <location>
        <begin position="827"/>
        <end position="932"/>
    </location>
</feature>
<evidence type="ECO:0000256" key="2">
    <source>
        <dbReference type="ARBA" id="ARBA00022527"/>
    </source>
</evidence>
<dbReference type="SMART" id="SM00220">
    <property type="entry name" value="S_TKc"/>
    <property type="match status" value="1"/>
</dbReference>
<feature type="compositionally biased region" description="Low complexity" evidence="12">
    <location>
        <begin position="56"/>
        <end position="77"/>
    </location>
</feature>
<evidence type="ECO:0000256" key="1">
    <source>
        <dbReference type="ARBA" id="ARBA00012513"/>
    </source>
</evidence>
<dbReference type="InterPro" id="IPR017441">
    <property type="entry name" value="Protein_kinase_ATP_BS"/>
</dbReference>
<evidence type="ECO:0000256" key="4">
    <source>
        <dbReference type="ARBA" id="ARBA00022737"/>
    </source>
</evidence>
<sequence length="932" mass="104291">MQHSTPTPTHTAPLPPTAQHPYPHTAQHPYPRPAPLPHMQHSTPTSPRSTAPLPPHTHSTTTPTTHTTPLPTNSTPTQHRQHPYPHSTAPLPPHSTAPLPPPSTPSLHAAQHPYLPTQHSTPHTNTQTQHTSNTHTFAAVTRHGLDSRHCLAVVVSKLLEMANRNVFSWIRRLPFRKGARRKKCDDAEQKGEDPSECPITPNSPKIAKDSAVNGSFISIDLNSPKRIVSAANSESSKDIPKHVAQPDIDKVREQIKQEIRKELKITAGARNMVKATTKKKHLAKVNKFLKTSQKKLDDLYIKLQERNAHIVVPDAEEISAAPKDDASSQADNAKLTALQKQLSIELKVKHGAEIMVGAYSNGNSKNVKHLTAVQKILQDSENKIDSLRDLILEETSIIKEETSLPVPETDINILAPSLLVTDVQEPEPAGDIPNFDMKPIIPPDVEFDSEPPPAPSQSFLHSDQSWFSFHIEIPDILAQNSGDIYECSIDNRYIMTPDEMSQPNCSSLDNIVPENSENLPHDHLPAMWTEDQLLLKLQDIQHCSMLEEGQSVKDSGDSYDCSIDNRFIMTPDEMSHPNCSSLDNSVPENPDNLPHDHLPAMWIEDQLPLKLQDIQHCSMLEEGQSGKDSGDSYECSSDNRFIVTPDEMSHPNCSSLDNSVPENPEDLPHDHLPAMWIQDQLFLKFQDFQYRSVQSVKNSGDSYECSSDNRYIVTPDEMSHPNCSSLDNSVPENPEDLPHDHLPAMWIQDQLLRMQDFQYRSVQSVKDSGGSYGCSIDDRFIMTPDEMSEPNCSSLDNSVSETSEDLSHDYLPAVCTQGRPTLKMQDFQLCSVLGKGQFGKVLLAEHKETTNMYALKFIKKVNLELPHQFNNLLSEKRIFQTVSNRRHPFLMNLFGCFHTRDHACFVMEYAAGGDLLTCLDNNHGPFPEPRAV</sequence>
<feature type="domain" description="REM-1" evidence="14">
    <location>
        <begin position="238"/>
        <end position="312"/>
    </location>
</feature>
<dbReference type="InterPro" id="IPR037313">
    <property type="entry name" value="PKN_HR1_1"/>
</dbReference>
<evidence type="ECO:0000256" key="3">
    <source>
        <dbReference type="ARBA" id="ARBA00022679"/>
    </source>
</evidence>
<protein>
    <recommendedName>
        <fullName evidence="1">non-specific serine/threonine protein kinase</fullName>
        <ecNumber evidence="1">2.7.11.1</ecNumber>
    </recommendedName>
</protein>
<dbReference type="Gene3D" id="1.10.287.160">
    <property type="entry name" value="HR1 repeat"/>
    <property type="match status" value="2"/>
</dbReference>
<dbReference type="GO" id="GO:0035556">
    <property type="term" value="P:intracellular signal transduction"/>
    <property type="evidence" value="ECO:0007669"/>
    <property type="project" value="TreeGrafter"/>
</dbReference>
<feature type="binding site" evidence="11">
    <location>
        <position position="860"/>
    </location>
    <ligand>
        <name>ATP</name>
        <dbReference type="ChEBI" id="CHEBI:30616"/>
    </ligand>
</feature>
<keyword evidence="7 11" id="KW-0067">ATP-binding</keyword>
<evidence type="ECO:0000313" key="16">
    <source>
        <dbReference type="Proteomes" id="UP001295444"/>
    </source>
</evidence>
<dbReference type="InterPro" id="IPR000719">
    <property type="entry name" value="Prot_kinase_dom"/>
</dbReference>
<dbReference type="InterPro" id="IPR050236">
    <property type="entry name" value="Ser_Thr_kinase_AGC"/>
</dbReference>
<dbReference type="GO" id="GO:0031267">
    <property type="term" value="F:small GTPase binding"/>
    <property type="evidence" value="ECO:0007669"/>
    <property type="project" value="InterPro"/>
</dbReference>
<evidence type="ECO:0000256" key="8">
    <source>
        <dbReference type="ARBA" id="ARBA00047899"/>
    </source>
</evidence>
<dbReference type="PANTHER" id="PTHR24356:SF322">
    <property type="entry name" value="SERINE_THREONINE-PROTEIN KINASE N2"/>
    <property type="match status" value="1"/>
</dbReference>
<keyword evidence="6 15" id="KW-0418">Kinase</keyword>
<feature type="compositionally biased region" description="Low complexity" evidence="12">
    <location>
        <begin position="1"/>
        <end position="12"/>
    </location>
</feature>
<dbReference type="SUPFAM" id="SSF46585">
    <property type="entry name" value="HR1 repeat"/>
    <property type="match status" value="2"/>
</dbReference>
<dbReference type="Pfam" id="PF02185">
    <property type="entry name" value="HR1"/>
    <property type="match status" value="2"/>
</dbReference>
<dbReference type="InterPro" id="IPR011009">
    <property type="entry name" value="Kinase-like_dom_sf"/>
</dbReference>
<keyword evidence="16" id="KW-1185">Reference proteome</keyword>
<evidence type="ECO:0000259" key="14">
    <source>
        <dbReference type="PROSITE" id="PS51860"/>
    </source>
</evidence>
<feature type="compositionally biased region" description="Pro residues" evidence="12">
    <location>
        <begin position="90"/>
        <end position="104"/>
    </location>
</feature>
<dbReference type="GO" id="GO:0004674">
    <property type="term" value="F:protein serine/threonine kinase activity"/>
    <property type="evidence" value="ECO:0007669"/>
    <property type="project" value="UniProtKB-KW"/>
</dbReference>
<evidence type="ECO:0000259" key="13">
    <source>
        <dbReference type="PROSITE" id="PS50011"/>
    </source>
</evidence>
<feature type="region of interest" description="Disordered" evidence="12">
    <location>
        <begin position="1"/>
        <end position="132"/>
    </location>
</feature>
<dbReference type="SUPFAM" id="SSF56112">
    <property type="entry name" value="Protein kinase-like (PK-like)"/>
    <property type="match status" value="1"/>
</dbReference>
<evidence type="ECO:0000256" key="7">
    <source>
        <dbReference type="ARBA" id="ARBA00022840"/>
    </source>
</evidence>
<name>A0AAD1SSA0_PELCU</name>
<keyword evidence="5 11" id="KW-0547">Nucleotide-binding</keyword>
<dbReference type="SMART" id="SM00742">
    <property type="entry name" value="Hr1"/>
    <property type="match status" value="2"/>
</dbReference>
<evidence type="ECO:0000256" key="5">
    <source>
        <dbReference type="ARBA" id="ARBA00022741"/>
    </source>
</evidence>
<dbReference type="InterPro" id="IPR011072">
    <property type="entry name" value="HR1_rho-bd"/>
</dbReference>
<evidence type="ECO:0000256" key="11">
    <source>
        <dbReference type="PROSITE-ProRule" id="PRU10141"/>
    </source>
</evidence>
<dbReference type="PANTHER" id="PTHR24356">
    <property type="entry name" value="SERINE/THREONINE-PROTEIN KINASE"/>
    <property type="match status" value="1"/>
</dbReference>
<comment type="catalytic activity">
    <reaction evidence="9">
        <text>L-seryl-[protein] + ATP = O-phospho-L-seryl-[protein] + ADP + H(+)</text>
        <dbReference type="Rhea" id="RHEA:17989"/>
        <dbReference type="Rhea" id="RHEA-COMP:9863"/>
        <dbReference type="Rhea" id="RHEA-COMP:11604"/>
        <dbReference type="ChEBI" id="CHEBI:15378"/>
        <dbReference type="ChEBI" id="CHEBI:29999"/>
        <dbReference type="ChEBI" id="CHEBI:30616"/>
        <dbReference type="ChEBI" id="CHEBI:83421"/>
        <dbReference type="ChEBI" id="CHEBI:456216"/>
        <dbReference type="EC" id="2.7.11.1"/>
    </reaction>
</comment>
<accession>A0AAD1SSA0</accession>
<dbReference type="GO" id="GO:0005524">
    <property type="term" value="F:ATP binding"/>
    <property type="evidence" value="ECO:0007669"/>
    <property type="project" value="UniProtKB-UniRule"/>
</dbReference>